<proteinExistence type="predicted"/>
<reference evidence="2" key="2">
    <citation type="submission" date="2025-09" db="UniProtKB">
        <authorList>
            <consortium name="Ensembl"/>
        </authorList>
    </citation>
    <scope>IDENTIFICATION</scope>
</reference>
<protein>
    <submittedName>
        <fullName evidence="2">Uncharacterized protein</fullName>
    </submittedName>
</protein>
<sequence>MKAGPTEKALLPQRRGPHRRPPAAHGAAAAAPVPVPVPVPVPAPPPPQCAGAGSARRQGATPTGRVTSGWARGPAGERRPVPSRPVPSGAARPGPALPERQHGEAAAGADRAGRRGAGADGAGPRCLNTQLWYSNQVVCHMFCCWHCVFYSWNSIAMAPKGDQTFCSVLHPGKYCCISQYVFPDGATEAIESNV</sequence>
<dbReference type="AlphaFoldDB" id="A0A8C8AGK7"/>
<organism evidence="2 3">
    <name type="scientific">Otus sunia</name>
    <name type="common">Oriental scops-owl</name>
    <dbReference type="NCBI Taxonomy" id="257818"/>
    <lineage>
        <taxon>Eukaryota</taxon>
        <taxon>Metazoa</taxon>
        <taxon>Chordata</taxon>
        <taxon>Craniata</taxon>
        <taxon>Vertebrata</taxon>
        <taxon>Euteleostomi</taxon>
        <taxon>Archelosauria</taxon>
        <taxon>Archosauria</taxon>
        <taxon>Dinosauria</taxon>
        <taxon>Saurischia</taxon>
        <taxon>Theropoda</taxon>
        <taxon>Coelurosauria</taxon>
        <taxon>Aves</taxon>
        <taxon>Neognathae</taxon>
        <taxon>Neoaves</taxon>
        <taxon>Telluraves</taxon>
        <taxon>Strigiformes</taxon>
        <taxon>Strigidae</taxon>
        <taxon>Otus</taxon>
    </lineage>
</organism>
<name>A0A8C8AGK7_9STRI</name>
<keyword evidence="3" id="KW-1185">Reference proteome</keyword>
<evidence type="ECO:0000313" key="3">
    <source>
        <dbReference type="Proteomes" id="UP000694552"/>
    </source>
</evidence>
<feature type="region of interest" description="Disordered" evidence="1">
    <location>
        <begin position="1"/>
        <end position="120"/>
    </location>
</feature>
<dbReference type="Ensembl" id="ENSOSUT00000005472.1">
    <property type="protein sequence ID" value="ENSOSUP00000005280.1"/>
    <property type="gene ID" value="ENSOSUG00000003939.1"/>
</dbReference>
<evidence type="ECO:0000256" key="1">
    <source>
        <dbReference type="SAM" id="MobiDB-lite"/>
    </source>
</evidence>
<evidence type="ECO:0000313" key="2">
    <source>
        <dbReference type="Ensembl" id="ENSOSUP00000005280.1"/>
    </source>
</evidence>
<accession>A0A8C8AGK7</accession>
<feature type="compositionally biased region" description="Pro residues" evidence="1">
    <location>
        <begin position="33"/>
        <end position="48"/>
    </location>
</feature>
<dbReference type="Proteomes" id="UP000694552">
    <property type="component" value="Unplaced"/>
</dbReference>
<feature type="compositionally biased region" description="Low complexity" evidence="1">
    <location>
        <begin position="23"/>
        <end position="32"/>
    </location>
</feature>
<reference evidence="2" key="1">
    <citation type="submission" date="2025-08" db="UniProtKB">
        <authorList>
            <consortium name="Ensembl"/>
        </authorList>
    </citation>
    <scope>IDENTIFICATION</scope>
</reference>